<evidence type="ECO:0000256" key="9">
    <source>
        <dbReference type="RuleBase" id="RU000688"/>
    </source>
</evidence>
<evidence type="ECO:0000256" key="2">
    <source>
        <dbReference type="ARBA" id="ARBA00010663"/>
    </source>
</evidence>
<dbReference type="SUPFAM" id="SSF81321">
    <property type="entry name" value="Family A G protein-coupled receptor-like"/>
    <property type="match status" value="1"/>
</dbReference>
<accession>A0ABY7G1R1</accession>
<keyword evidence="4 10" id="KW-1133">Transmembrane helix</keyword>
<keyword evidence="5 9" id="KW-0297">G-protein coupled receptor</keyword>
<feature type="transmembrane region" description="Helical" evidence="10">
    <location>
        <begin position="94"/>
        <end position="117"/>
    </location>
</feature>
<keyword evidence="6 10" id="KW-0472">Membrane</keyword>
<evidence type="ECO:0000313" key="12">
    <source>
        <dbReference type="EMBL" id="WAR28387.1"/>
    </source>
</evidence>
<keyword evidence="3 9" id="KW-0812">Transmembrane</keyword>
<protein>
    <submittedName>
        <fullName evidence="12">OX1R-like protein</fullName>
    </submittedName>
</protein>
<dbReference type="PROSITE" id="PS00237">
    <property type="entry name" value="G_PROTEIN_RECEP_F1_1"/>
    <property type="match status" value="1"/>
</dbReference>
<keyword evidence="7 9" id="KW-0675">Receptor</keyword>
<evidence type="ECO:0000313" key="13">
    <source>
        <dbReference type="Proteomes" id="UP001164746"/>
    </source>
</evidence>
<evidence type="ECO:0000256" key="3">
    <source>
        <dbReference type="ARBA" id="ARBA00022692"/>
    </source>
</evidence>
<sequence length="270" mass="30451">MDVVLKNGTSYKPWNTSVDQHSDCTKNATETNINLVSLCRNSSLKNFFECVIPDAEEWVLIAAYVLTFVVGVLGNILVFFVLSRNKEMRTVTNVFLVNLAVTDLTVILIIMPLALIVDVTDTWLFGGAMCKISIAFGTMCLTVSILTLCAISLERWYAICGSPNFNINIQKAQIIIAAIWAISICVALPEFLAFTVVPYHTDSIFRTMCYPALWERKTMMIFQIFLMASLYFLPIVLIATVYTYMYVVLWRTRIPDTGNDANLVELTLLY</sequence>
<evidence type="ECO:0000256" key="10">
    <source>
        <dbReference type="SAM" id="Phobius"/>
    </source>
</evidence>
<dbReference type="PROSITE" id="PS50262">
    <property type="entry name" value="G_PROTEIN_RECEP_F1_2"/>
    <property type="match status" value="1"/>
</dbReference>
<proteinExistence type="inferred from homology"/>
<dbReference type="PANTHER" id="PTHR45695">
    <property type="entry name" value="LEUCOKININ RECEPTOR-RELATED"/>
    <property type="match status" value="1"/>
</dbReference>
<feature type="transmembrane region" description="Helical" evidence="10">
    <location>
        <begin position="58"/>
        <end position="82"/>
    </location>
</feature>
<evidence type="ECO:0000256" key="1">
    <source>
        <dbReference type="ARBA" id="ARBA00004141"/>
    </source>
</evidence>
<dbReference type="Gene3D" id="1.20.1070.10">
    <property type="entry name" value="Rhodopsin 7-helix transmembrane proteins"/>
    <property type="match status" value="1"/>
</dbReference>
<keyword evidence="8 9" id="KW-0807">Transducer</keyword>
<dbReference type="InterPro" id="IPR017452">
    <property type="entry name" value="GPCR_Rhodpsn_7TM"/>
</dbReference>
<comment type="subcellular location">
    <subcellularLocation>
        <location evidence="1">Membrane</location>
        <topology evidence="1">Multi-pass membrane protein</topology>
    </subcellularLocation>
</comment>
<feature type="transmembrane region" description="Helical" evidence="10">
    <location>
        <begin position="220"/>
        <end position="244"/>
    </location>
</feature>
<dbReference type="Proteomes" id="UP001164746">
    <property type="component" value="Chromosome 15"/>
</dbReference>
<dbReference type="PRINTS" id="PR00237">
    <property type="entry name" value="GPCRRHODOPSN"/>
</dbReference>
<comment type="similarity">
    <text evidence="2 9">Belongs to the G-protein coupled receptor 1 family.</text>
</comment>
<reference evidence="12" key="1">
    <citation type="submission" date="2022-11" db="EMBL/GenBank/DDBJ databases">
        <title>Centuries of genome instability and evolution in soft-shell clam transmissible cancer (bioRxiv).</title>
        <authorList>
            <person name="Hart S.F.M."/>
            <person name="Yonemitsu M.A."/>
            <person name="Giersch R.M."/>
            <person name="Beal B.F."/>
            <person name="Arriagada G."/>
            <person name="Davis B.W."/>
            <person name="Ostrander E.A."/>
            <person name="Goff S.P."/>
            <person name="Metzger M.J."/>
        </authorList>
    </citation>
    <scope>NUCLEOTIDE SEQUENCE</scope>
    <source>
        <strain evidence="12">MELC-2E11</strain>
        <tissue evidence="12">Siphon/mantle</tissue>
    </source>
</reference>
<evidence type="ECO:0000256" key="7">
    <source>
        <dbReference type="ARBA" id="ARBA00023170"/>
    </source>
</evidence>
<gene>
    <name evidence="12" type="ORF">MAR_014091</name>
</gene>
<feature type="domain" description="G-protein coupled receptors family 1 profile" evidence="11">
    <location>
        <begin position="74"/>
        <end position="270"/>
    </location>
</feature>
<dbReference type="Pfam" id="PF00001">
    <property type="entry name" value="7tm_1"/>
    <property type="match status" value="1"/>
</dbReference>
<evidence type="ECO:0000256" key="4">
    <source>
        <dbReference type="ARBA" id="ARBA00022989"/>
    </source>
</evidence>
<evidence type="ECO:0000256" key="8">
    <source>
        <dbReference type="ARBA" id="ARBA00023224"/>
    </source>
</evidence>
<feature type="transmembrane region" description="Helical" evidence="10">
    <location>
        <begin position="123"/>
        <end position="153"/>
    </location>
</feature>
<name>A0ABY7G1R1_MYAAR</name>
<dbReference type="InterPro" id="IPR000276">
    <property type="entry name" value="GPCR_Rhodpsn"/>
</dbReference>
<dbReference type="EMBL" id="CP111026">
    <property type="protein sequence ID" value="WAR28387.1"/>
    <property type="molecule type" value="Genomic_DNA"/>
</dbReference>
<dbReference type="PANTHER" id="PTHR45695:SF15">
    <property type="entry name" value="OPSIN RH2"/>
    <property type="match status" value="1"/>
</dbReference>
<keyword evidence="13" id="KW-1185">Reference proteome</keyword>
<feature type="transmembrane region" description="Helical" evidence="10">
    <location>
        <begin position="174"/>
        <end position="200"/>
    </location>
</feature>
<evidence type="ECO:0000256" key="5">
    <source>
        <dbReference type="ARBA" id="ARBA00023040"/>
    </source>
</evidence>
<evidence type="ECO:0000256" key="6">
    <source>
        <dbReference type="ARBA" id="ARBA00023136"/>
    </source>
</evidence>
<dbReference type="PRINTS" id="PR01012">
    <property type="entry name" value="NRPEPTIDEYR"/>
</dbReference>
<dbReference type="InterPro" id="IPR000611">
    <property type="entry name" value="NPY_rcpt"/>
</dbReference>
<organism evidence="12 13">
    <name type="scientific">Mya arenaria</name>
    <name type="common">Soft-shell clam</name>
    <dbReference type="NCBI Taxonomy" id="6604"/>
    <lineage>
        <taxon>Eukaryota</taxon>
        <taxon>Metazoa</taxon>
        <taxon>Spiralia</taxon>
        <taxon>Lophotrochozoa</taxon>
        <taxon>Mollusca</taxon>
        <taxon>Bivalvia</taxon>
        <taxon>Autobranchia</taxon>
        <taxon>Heteroconchia</taxon>
        <taxon>Euheterodonta</taxon>
        <taxon>Imparidentia</taxon>
        <taxon>Neoheterodontei</taxon>
        <taxon>Myida</taxon>
        <taxon>Myoidea</taxon>
        <taxon>Myidae</taxon>
        <taxon>Mya</taxon>
    </lineage>
</organism>
<evidence type="ECO:0000259" key="11">
    <source>
        <dbReference type="PROSITE" id="PS50262"/>
    </source>
</evidence>